<evidence type="ECO:0000256" key="5">
    <source>
        <dbReference type="ARBA" id="ARBA00011484"/>
    </source>
</evidence>
<dbReference type="OMA" id="AHIMAED"/>
<comment type="similarity">
    <text evidence="4">Belongs to the 2-oxoacid dehydrogenase family.</text>
</comment>
<dbReference type="Pfam" id="PF00198">
    <property type="entry name" value="2-oxoacid_dh"/>
    <property type="match status" value="1"/>
</dbReference>
<dbReference type="EC" id="2.3.1.61" evidence="6"/>
<dbReference type="Gene3D" id="3.30.559.10">
    <property type="entry name" value="Chloramphenicol acetyltransferase-like domain"/>
    <property type="match status" value="1"/>
</dbReference>
<dbReference type="CDD" id="cd06849">
    <property type="entry name" value="lipoyl_domain"/>
    <property type="match status" value="1"/>
</dbReference>
<keyword evidence="10" id="KW-0809">Transit peptide</keyword>
<dbReference type="EMBL" id="KD099577">
    <property type="protein sequence ID" value="EMS61185.1"/>
    <property type="molecule type" value="Genomic_DNA"/>
</dbReference>
<dbReference type="GO" id="GO:0006099">
    <property type="term" value="P:tricarboxylic acid cycle"/>
    <property type="evidence" value="ECO:0007669"/>
    <property type="project" value="UniProtKB-KW"/>
</dbReference>
<dbReference type="UniPathway" id="UPA00868">
    <property type="reaction ID" value="UER00840"/>
</dbReference>
<dbReference type="GO" id="GO:0004149">
    <property type="term" value="F:dihydrolipoyllysine-residue succinyltransferase activity"/>
    <property type="evidence" value="ECO:0007669"/>
    <property type="project" value="UniProtKB-EC"/>
</dbReference>
<dbReference type="InterPro" id="IPR006255">
    <property type="entry name" value="SucB"/>
</dbReference>
<dbReference type="InterPro" id="IPR050537">
    <property type="entry name" value="2-oxoacid_dehydrogenase"/>
</dbReference>
<organism evidence="17">
    <name type="scientific">Triticum urartu</name>
    <name type="common">Red wild einkorn</name>
    <name type="synonym">Crithodium urartu</name>
    <dbReference type="NCBI Taxonomy" id="4572"/>
    <lineage>
        <taxon>Eukaryota</taxon>
        <taxon>Viridiplantae</taxon>
        <taxon>Streptophyta</taxon>
        <taxon>Embryophyta</taxon>
        <taxon>Tracheophyta</taxon>
        <taxon>Spermatophyta</taxon>
        <taxon>Magnoliopsida</taxon>
        <taxon>Liliopsida</taxon>
        <taxon>Poales</taxon>
        <taxon>Poaceae</taxon>
        <taxon>BOP clade</taxon>
        <taxon>Pooideae</taxon>
        <taxon>Triticodae</taxon>
        <taxon>Triticeae</taxon>
        <taxon>Triticinae</taxon>
        <taxon>Triticum</taxon>
    </lineage>
</organism>
<evidence type="ECO:0000256" key="13">
    <source>
        <dbReference type="ARBA" id="ARBA00032406"/>
    </source>
</evidence>
<evidence type="ECO:0000256" key="7">
    <source>
        <dbReference type="ARBA" id="ARBA00022532"/>
    </source>
</evidence>
<keyword evidence="12" id="KW-0012">Acyltransferase</keyword>
<dbReference type="GO" id="GO:0033512">
    <property type="term" value="P:L-lysine catabolic process to acetyl-CoA via saccharopine"/>
    <property type="evidence" value="ECO:0007669"/>
    <property type="project" value="UniProtKB-UniPathway"/>
</dbReference>
<dbReference type="FunFam" id="3.30.559.10:FF:000006">
    <property type="entry name" value="Dihydrolipoyllysine-residue succinyltransferase component of 2-oxoglutarate dehydrogenase complex, mitochondrial"/>
    <property type="match status" value="1"/>
</dbReference>
<protein>
    <recommendedName>
        <fullName evidence="6">dihydrolipoyllysine-residue succinyltransferase</fullName>
        <ecNumber evidence="6">2.3.1.61</ecNumber>
    </recommendedName>
    <alternativeName>
        <fullName evidence="13">2-oxoglutarate dehydrogenase complex component E2</fullName>
    </alternativeName>
</protein>
<keyword evidence="8 17" id="KW-0808">Transferase</keyword>
<proteinExistence type="inferred from homology"/>
<sequence length="648" mass="71895">MVGRDLSVARIKEVVEEKLKWSPDQRKTIWYGTGYNIIPLISESEIAELFDRCSNTKIVRFGVTIENKQQHKEQAHIMAEDMDDQSIHAPFFAWPKQAYEGEYEDDEPVGCVALFVVEMYALGYEEESLQDITRLSRLELRVSHDLVAAEEICCPFYVVCAEFINNSKPLFPSDCFTGVGFCHQLMFESTVLSLLQSSRHARHFSTQLLEGAPRLPKPTCERYFLRNASPYQIWSRSFASENGDLVEAVVPFMGESVTDGTLANFLKSMHLPLSVIQVVNVYAPDMLFAAEPGDRVEADEAIAQIETDKVTIDVSSPEAGVIEKQYGYSPDHISALQFIASEGDTVTPGTKIAVISKSAAPSEAHVAPSEETSQKETPPPPPPEKPKVEAKSPKVESVKPQASKLASPSEPQLPPKERERRVSMPRLRKRIANRLKDSQNTFALLTTFNEVDMTNLMKLRTDYKDEFVKKHGVKLGLMSCFVKAAVSALQNQPIVNAVIDGDDIIYRDYIDVSVAVGTSKGLVVPVIRDTEGMNFADIEKGINSLAKKATEGALSIDEMAGGTFTISNGGVYGSLISTPIINPPQSAILGMHSIVQRPVVVDGSILARPMMYLALTYDHRLIDGREAVLFLRRIKDVVEDPRRLLLDI</sequence>
<dbReference type="InterPro" id="IPR023213">
    <property type="entry name" value="CAT-like_dom_sf"/>
</dbReference>
<comment type="pathway">
    <text evidence="3">Amino-acid degradation; L-lysine degradation via saccharopine pathway; glutaryl-CoA from L-lysine: step 6/6.</text>
</comment>
<evidence type="ECO:0000256" key="3">
    <source>
        <dbReference type="ARBA" id="ARBA00005145"/>
    </source>
</evidence>
<gene>
    <name evidence="17" type="ORF">TRIUR3_12358</name>
</gene>
<dbReference type="Gene3D" id="2.40.50.100">
    <property type="match status" value="1"/>
</dbReference>
<dbReference type="Pfam" id="PF00364">
    <property type="entry name" value="Biotin_lipoyl"/>
    <property type="match status" value="1"/>
</dbReference>
<evidence type="ECO:0000256" key="9">
    <source>
        <dbReference type="ARBA" id="ARBA00022823"/>
    </source>
</evidence>
<dbReference type="PANTHER" id="PTHR43416">
    <property type="entry name" value="DIHYDROLIPOYLLYSINE-RESIDUE SUCCINYLTRANSFERASE COMPONENT OF 2-OXOGLUTARATE DEHYDROGENASE COMPLEX, MITOCHONDRIAL-RELATED"/>
    <property type="match status" value="1"/>
</dbReference>
<dbReference type="InterPro" id="IPR000089">
    <property type="entry name" value="Biotin_lipoyl"/>
</dbReference>
<dbReference type="eggNOG" id="KOG0559">
    <property type="taxonomic scope" value="Eukaryota"/>
</dbReference>
<dbReference type="STRING" id="4572.M8A948"/>
<keyword evidence="9" id="KW-0450">Lipoyl</keyword>
<dbReference type="NCBIfam" id="TIGR01347">
    <property type="entry name" value="sucB"/>
    <property type="match status" value="1"/>
</dbReference>
<evidence type="ECO:0000256" key="6">
    <source>
        <dbReference type="ARBA" id="ARBA00012945"/>
    </source>
</evidence>
<keyword evidence="11" id="KW-0496">Mitochondrion</keyword>
<dbReference type="GO" id="GO:0005739">
    <property type="term" value="C:mitochondrion"/>
    <property type="evidence" value="ECO:0007669"/>
    <property type="project" value="UniProtKB-SubCell"/>
</dbReference>
<evidence type="ECO:0000256" key="11">
    <source>
        <dbReference type="ARBA" id="ARBA00023128"/>
    </source>
</evidence>
<evidence type="ECO:0000256" key="15">
    <source>
        <dbReference type="ARBA" id="ARBA00052761"/>
    </source>
</evidence>
<dbReference type="PROSITE" id="PS50968">
    <property type="entry name" value="BIOTINYL_LIPOYL"/>
    <property type="match status" value="1"/>
</dbReference>
<comment type="function">
    <text evidence="14">The 2-oxoglutarate dehydrogenase complex catalyzes the overall conversion of 2-oxoglutarate to succinyl-CoA and CO(2). It contains multiple copies of three enzymatic components: 2-oxoglutarate dehydrogenase (E1), dihydrolipoamide succinyltransferase (E2) and lipoamide dehydrogenase (E3).</text>
</comment>
<keyword evidence="7" id="KW-0816">Tricarboxylic acid cycle</keyword>
<reference evidence="17" key="1">
    <citation type="journal article" date="2013" name="Nature">
        <title>Draft genome of the wheat A-genome progenitor Triticum urartu.</title>
        <authorList>
            <person name="Ling H.Q."/>
            <person name="Zhao S."/>
            <person name="Liu D."/>
            <person name="Wang J."/>
            <person name="Sun H."/>
            <person name="Zhang C."/>
            <person name="Fan H."/>
            <person name="Li D."/>
            <person name="Dong L."/>
            <person name="Tao Y."/>
            <person name="Gao C."/>
            <person name="Wu H."/>
            <person name="Li Y."/>
            <person name="Cui Y."/>
            <person name="Guo X."/>
            <person name="Zheng S."/>
            <person name="Wang B."/>
            <person name="Yu K."/>
            <person name="Liang Q."/>
            <person name="Yang W."/>
            <person name="Lou X."/>
            <person name="Chen J."/>
            <person name="Feng M."/>
            <person name="Jian J."/>
            <person name="Zhang X."/>
            <person name="Luo G."/>
            <person name="Jiang Y."/>
            <person name="Liu J."/>
            <person name="Wang Z."/>
            <person name="Sha Y."/>
            <person name="Zhang B."/>
            <person name="Wu H."/>
            <person name="Tang D."/>
            <person name="Shen Q."/>
            <person name="Xue P."/>
            <person name="Zou S."/>
            <person name="Wang X."/>
            <person name="Liu X."/>
            <person name="Wang F."/>
            <person name="Yang Y."/>
            <person name="An X."/>
            <person name="Dong Z."/>
            <person name="Zhang K."/>
            <person name="Zhang X."/>
            <person name="Luo M.C."/>
            <person name="Dvorak J."/>
            <person name="Tong Y."/>
            <person name="Wang J."/>
            <person name="Yang H."/>
            <person name="Li Z."/>
            <person name="Wang D."/>
            <person name="Zhang A."/>
            <person name="Wang J."/>
        </authorList>
    </citation>
    <scope>NUCLEOTIDE SEQUENCE</scope>
</reference>
<dbReference type="InterPro" id="IPR011053">
    <property type="entry name" value="Single_hybrid_motif"/>
</dbReference>
<dbReference type="PANTHER" id="PTHR43416:SF5">
    <property type="entry name" value="DIHYDROLIPOYLLYSINE-RESIDUE SUCCINYLTRANSFERASE COMPONENT OF 2-OXOGLUTARATE DEHYDROGENASE COMPLEX, MITOCHONDRIAL"/>
    <property type="match status" value="1"/>
</dbReference>
<evidence type="ECO:0000256" key="16">
    <source>
        <dbReference type="SAM" id="MobiDB-lite"/>
    </source>
</evidence>
<dbReference type="PROSITE" id="PS00189">
    <property type="entry name" value="LIPOYL"/>
    <property type="match status" value="1"/>
</dbReference>
<accession>M8A948</accession>
<evidence type="ECO:0000256" key="1">
    <source>
        <dbReference type="ARBA" id="ARBA00001938"/>
    </source>
</evidence>
<evidence type="ECO:0000256" key="14">
    <source>
        <dbReference type="ARBA" id="ARBA00037426"/>
    </source>
</evidence>
<dbReference type="InterPro" id="IPR001078">
    <property type="entry name" value="2-oxoacid_DH_actylTfrase"/>
</dbReference>
<evidence type="ECO:0000256" key="8">
    <source>
        <dbReference type="ARBA" id="ARBA00022679"/>
    </source>
</evidence>
<dbReference type="SUPFAM" id="SSF52777">
    <property type="entry name" value="CoA-dependent acyltransferases"/>
    <property type="match status" value="1"/>
</dbReference>
<evidence type="ECO:0000256" key="10">
    <source>
        <dbReference type="ARBA" id="ARBA00022946"/>
    </source>
</evidence>
<dbReference type="GO" id="GO:0045252">
    <property type="term" value="C:oxoglutarate dehydrogenase complex"/>
    <property type="evidence" value="ECO:0007669"/>
    <property type="project" value="InterPro"/>
</dbReference>
<evidence type="ECO:0000256" key="4">
    <source>
        <dbReference type="ARBA" id="ARBA00007317"/>
    </source>
</evidence>
<comment type="subcellular location">
    <subcellularLocation>
        <location evidence="2">Mitochondrion</location>
    </subcellularLocation>
</comment>
<evidence type="ECO:0000256" key="12">
    <source>
        <dbReference type="ARBA" id="ARBA00023315"/>
    </source>
</evidence>
<dbReference type="SUPFAM" id="SSF51230">
    <property type="entry name" value="Single hybrid motif"/>
    <property type="match status" value="1"/>
</dbReference>
<feature type="compositionally biased region" description="Basic and acidic residues" evidence="16">
    <location>
        <begin position="384"/>
        <end position="397"/>
    </location>
</feature>
<name>M8A948_TRIUA</name>
<evidence type="ECO:0000313" key="17">
    <source>
        <dbReference type="EMBL" id="EMS61185.1"/>
    </source>
</evidence>
<dbReference type="InterPro" id="IPR003016">
    <property type="entry name" value="2-oxoA_DH_lipoyl-BS"/>
</dbReference>
<feature type="region of interest" description="Disordered" evidence="16">
    <location>
        <begin position="357"/>
        <end position="425"/>
    </location>
</feature>
<comment type="subunit">
    <text evidence="5">Forms a 24-polypeptide structural core with octahedral symmetry.</text>
</comment>
<comment type="cofactor">
    <cofactor evidence="1">
        <name>(R)-lipoate</name>
        <dbReference type="ChEBI" id="CHEBI:83088"/>
    </cofactor>
</comment>
<evidence type="ECO:0000256" key="2">
    <source>
        <dbReference type="ARBA" id="ARBA00004173"/>
    </source>
</evidence>
<comment type="catalytic activity">
    <reaction evidence="15">
        <text>N(6)-[(R)-dihydrolipoyl]-L-lysyl-[protein] + succinyl-CoA = N(6)-[(R)-S(8)-succinyldihydrolipoyl]-L-lysyl-[protein] + CoA</text>
        <dbReference type="Rhea" id="RHEA:15213"/>
        <dbReference type="Rhea" id="RHEA-COMP:10475"/>
        <dbReference type="Rhea" id="RHEA-COMP:20092"/>
        <dbReference type="ChEBI" id="CHEBI:57287"/>
        <dbReference type="ChEBI" id="CHEBI:57292"/>
        <dbReference type="ChEBI" id="CHEBI:83100"/>
        <dbReference type="ChEBI" id="CHEBI:83120"/>
        <dbReference type="EC" id="2.3.1.61"/>
    </reaction>
</comment>
<dbReference type="AlphaFoldDB" id="M8A948"/>